<gene>
    <name evidence="1" type="ORF">Tci_036305</name>
</gene>
<comment type="caution">
    <text evidence="1">The sequence shown here is derived from an EMBL/GenBank/DDBJ whole genome shotgun (WGS) entry which is preliminary data.</text>
</comment>
<evidence type="ECO:0008006" key="2">
    <source>
        <dbReference type="Google" id="ProtNLM"/>
    </source>
</evidence>
<organism evidence="1">
    <name type="scientific">Tanacetum cinerariifolium</name>
    <name type="common">Dalmatian daisy</name>
    <name type="synonym">Chrysanthemum cinerariifolium</name>
    <dbReference type="NCBI Taxonomy" id="118510"/>
    <lineage>
        <taxon>Eukaryota</taxon>
        <taxon>Viridiplantae</taxon>
        <taxon>Streptophyta</taxon>
        <taxon>Embryophyta</taxon>
        <taxon>Tracheophyta</taxon>
        <taxon>Spermatophyta</taxon>
        <taxon>Magnoliopsida</taxon>
        <taxon>eudicotyledons</taxon>
        <taxon>Gunneridae</taxon>
        <taxon>Pentapetalae</taxon>
        <taxon>asterids</taxon>
        <taxon>campanulids</taxon>
        <taxon>Asterales</taxon>
        <taxon>Asteraceae</taxon>
        <taxon>Asteroideae</taxon>
        <taxon>Anthemideae</taxon>
        <taxon>Anthemidinae</taxon>
        <taxon>Tanacetum</taxon>
    </lineage>
</organism>
<proteinExistence type="predicted"/>
<protein>
    <recommendedName>
        <fullName evidence="2">Transposase (Putative), gypsy type</fullName>
    </recommendedName>
</protein>
<reference evidence="1" key="1">
    <citation type="journal article" date="2019" name="Sci. Rep.">
        <title>Draft genome of Tanacetum cinerariifolium, the natural source of mosquito coil.</title>
        <authorList>
            <person name="Yamashiro T."/>
            <person name="Shiraishi A."/>
            <person name="Satake H."/>
            <person name="Nakayama K."/>
        </authorList>
    </citation>
    <scope>NUCLEOTIDE SEQUENCE</scope>
</reference>
<sequence length="614" mass="67927">MVSKIWLVGGGGVADLGGCNGVCGFIMEVMVVERGMAVNGDVIFWRWWLSNYNLVSSWPLIALVGYTCHHPDDVWIRYTKEMDLFAFIRHSDPTKVRIGERASEKGGDSDDSVDKLFDEAADAEQEHSVGRNDDVMDETVAKDVSEKLRDDYHAATFITGEKCLATIRSLVLEDSSVPSRIAKPHIDGLADSVSIVPDTPVMTIAVTTTVVADASIVLVSKDKVRSGNVETFGDSASAGEANLNAASSSKLNEPTNSSNSFYASQDLDSKTLHNIYIPKWKVTNDSVLDDPYVCRDLTDRLAPHALFLQLRFMDYDHLYTGFNVGSACQMCLGAKVRMRAEHTLEQKDRLKDNQLSIVDAAKNTELKDLKETNFVLKRENDYLSKKVTTLESMIDSKETELAAHESHANEQADVLGNRVAELDAQFLKMVAHLDEEFYPRFLTTIFGRRWILTHRLKLVLLKCLQSSEYLQALGQAISCVVNKCIKDGMKAGLSVIEAYDHSTKAKYIDAVNALDVVDFSLLSELKSKKDASMVDLMDSIRLEGPLAEIPRAKDLISATPVTTEPITTLSTTFTSFGVVPFLLISNDQVLDTEPNDADPPVVTFEEEELATSLE</sequence>
<dbReference type="AlphaFoldDB" id="A0A6L2LTS0"/>
<dbReference type="EMBL" id="BKCJ010005001">
    <property type="protein sequence ID" value="GEU64327.1"/>
    <property type="molecule type" value="Genomic_DNA"/>
</dbReference>
<accession>A0A6L2LTS0</accession>
<evidence type="ECO:0000313" key="1">
    <source>
        <dbReference type="EMBL" id="GEU64327.1"/>
    </source>
</evidence>
<name>A0A6L2LTS0_TANCI</name>